<dbReference type="EMBL" id="BARW01001820">
    <property type="protein sequence ID" value="GAI64223.1"/>
    <property type="molecule type" value="Genomic_DNA"/>
</dbReference>
<organism evidence="1">
    <name type="scientific">marine sediment metagenome</name>
    <dbReference type="NCBI Taxonomy" id="412755"/>
    <lineage>
        <taxon>unclassified sequences</taxon>
        <taxon>metagenomes</taxon>
        <taxon>ecological metagenomes</taxon>
    </lineage>
</organism>
<comment type="caution">
    <text evidence="1">The sequence shown here is derived from an EMBL/GenBank/DDBJ whole genome shotgun (WGS) entry which is preliminary data.</text>
</comment>
<sequence length="188" mass="20674">MKNIFELWLEIGVWDKKGKLISRQRGKSRSPLKALLQFLLVQMKQNSVTIKDILGDETSEGSAAVVFAANGAADDASLGIIIGTDTTPVDITDYKLVSPISHGSAAGEMLYQAQQFDADVTVDDPDCTFEMWRNWNNNSGASITVRETGIYIWSKTSKKYCGVRDVPTEINVPNGGGCYVKYTLKITE</sequence>
<dbReference type="AlphaFoldDB" id="X1Q7L0"/>
<reference evidence="1" key="1">
    <citation type="journal article" date="2014" name="Front. Microbiol.">
        <title>High frequency of phylogenetically diverse reductive dehalogenase-homologous genes in deep subseafloor sedimentary metagenomes.</title>
        <authorList>
            <person name="Kawai M."/>
            <person name="Futagami T."/>
            <person name="Toyoda A."/>
            <person name="Takaki Y."/>
            <person name="Nishi S."/>
            <person name="Hori S."/>
            <person name="Arai W."/>
            <person name="Tsubouchi T."/>
            <person name="Morono Y."/>
            <person name="Uchiyama I."/>
            <person name="Ito T."/>
            <person name="Fujiyama A."/>
            <person name="Inagaki F."/>
            <person name="Takami H."/>
        </authorList>
    </citation>
    <scope>NUCLEOTIDE SEQUENCE</scope>
    <source>
        <strain evidence="1">Expedition CK06-06</strain>
    </source>
</reference>
<proteinExistence type="predicted"/>
<gene>
    <name evidence="1" type="ORF">S12H4_05479</name>
</gene>
<name>X1Q7L0_9ZZZZ</name>
<protein>
    <submittedName>
        <fullName evidence="1">Uncharacterized protein</fullName>
    </submittedName>
</protein>
<accession>X1Q7L0</accession>
<evidence type="ECO:0000313" key="1">
    <source>
        <dbReference type="EMBL" id="GAI64223.1"/>
    </source>
</evidence>